<reference evidence="2" key="1">
    <citation type="journal article" date="2016" name="Front. Microbiol.">
        <title>Genome Sequence of the Piezophilic, Mesophilic Sulfate-Reducing Bacterium Desulfovibrio indicus J2T.</title>
        <authorList>
            <person name="Cao J."/>
            <person name="Maignien L."/>
            <person name="Shao Z."/>
            <person name="Alain K."/>
            <person name="Jebbar M."/>
        </authorList>
    </citation>
    <scope>NUCLEOTIDE SEQUENCE</scope>
    <source>
        <strain evidence="2">DSM 16372</strain>
    </source>
</reference>
<dbReference type="RefSeq" id="WP_156453562.1">
    <property type="nucleotide sequence ID" value="NZ_BPQO01000001.1"/>
</dbReference>
<gene>
    <name evidence="2" type="ORF">BHAOGJBA_0363</name>
</gene>
<name>A0AAV4ZFI1_9HYPH</name>
<dbReference type="AlphaFoldDB" id="A0AAV4ZFI1"/>
<keyword evidence="3" id="KW-1185">Reference proteome</keyword>
<sequence>MFHLVAAALPGGLLTVGLGWRPLGPGVLALAPFVASLSALAVALVLDRRADPADLCRRA</sequence>
<keyword evidence="1" id="KW-0812">Transmembrane</keyword>
<keyword evidence="1" id="KW-0472">Membrane</keyword>
<organism evidence="2 3">
    <name type="scientific">Methylobacterium hispanicum</name>
    <dbReference type="NCBI Taxonomy" id="270350"/>
    <lineage>
        <taxon>Bacteria</taxon>
        <taxon>Pseudomonadati</taxon>
        <taxon>Pseudomonadota</taxon>
        <taxon>Alphaproteobacteria</taxon>
        <taxon>Hyphomicrobiales</taxon>
        <taxon>Methylobacteriaceae</taxon>
        <taxon>Methylobacterium</taxon>
    </lineage>
</organism>
<feature type="transmembrane region" description="Helical" evidence="1">
    <location>
        <begin position="29"/>
        <end position="46"/>
    </location>
</feature>
<evidence type="ECO:0000313" key="3">
    <source>
        <dbReference type="Proteomes" id="UP001055247"/>
    </source>
</evidence>
<keyword evidence="1" id="KW-1133">Transmembrane helix</keyword>
<dbReference type="Proteomes" id="UP001055247">
    <property type="component" value="Unassembled WGS sequence"/>
</dbReference>
<evidence type="ECO:0000256" key="1">
    <source>
        <dbReference type="SAM" id="Phobius"/>
    </source>
</evidence>
<protein>
    <submittedName>
        <fullName evidence="2">Uncharacterized protein</fullName>
    </submittedName>
</protein>
<proteinExistence type="predicted"/>
<evidence type="ECO:0000313" key="2">
    <source>
        <dbReference type="EMBL" id="GJD86866.1"/>
    </source>
</evidence>
<reference evidence="2" key="2">
    <citation type="submission" date="2021-08" db="EMBL/GenBank/DDBJ databases">
        <authorList>
            <person name="Tani A."/>
            <person name="Ola A."/>
            <person name="Ogura Y."/>
            <person name="Katsura K."/>
            <person name="Hayashi T."/>
        </authorList>
    </citation>
    <scope>NUCLEOTIDE SEQUENCE</scope>
    <source>
        <strain evidence="2">DSM 16372</strain>
    </source>
</reference>
<dbReference type="EMBL" id="BPQO01000001">
    <property type="protein sequence ID" value="GJD86866.1"/>
    <property type="molecule type" value="Genomic_DNA"/>
</dbReference>
<comment type="caution">
    <text evidence="2">The sequence shown here is derived from an EMBL/GenBank/DDBJ whole genome shotgun (WGS) entry which is preliminary data.</text>
</comment>
<accession>A0AAV4ZFI1</accession>